<sequence length="199" mass="22137">MNGHIGSLKIALLVMALALLGACLMPGTGPVQAQAPQESQSEESGVAVSGQEFPVPLVPLPKTITPCRACHGPEKDFPVQFKRHEDLLVHKNIRLAHGGVRVWCLDCHHPDNRNFLLPLSDGKPIDFEHSYLLCGKCHGTKYRDWRNGIHGKRTGSWNGEKQYFLCVSCHNPHLPKFKPLEPMPPPAKPWTPKETQAKH</sequence>
<accession>A0A9D6UZB9</accession>
<evidence type="ECO:0000256" key="2">
    <source>
        <dbReference type="SAM" id="SignalP"/>
    </source>
</evidence>
<dbReference type="EMBL" id="JACRDE010000007">
    <property type="protein sequence ID" value="MBI5247893.1"/>
    <property type="molecule type" value="Genomic_DNA"/>
</dbReference>
<keyword evidence="2" id="KW-0732">Signal</keyword>
<reference evidence="3" key="1">
    <citation type="submission" date="2020-07" db="EMBL/GenBank/DDBJ databases">
        <title>Huge and variable diversity of episymbiotic CPR bacteria and DPANN archaea in groundwater ecosystems.</title>
        <authorList>
            <person name="He C.Y."/>
            <person name="Keren R."/>
            <person name="Whittaker M."/>
            <person name="Farag I.F."/>
            <person name="Doudna J."/>
            <person name="Cate J.H.D."/>
            <person name="Banfield J.F."/>
        </authorList>
    </citation>
    <scope>NUCLEOTIDE SEQUENCE</scope>
    <source>
        <strain evidence="3">NC_groundwater_1664_Pr3_B-0.1um_52_9</strain>
    </source>
</reference>
<dbReference type="Proteomes" id="UP000807825">
    <property type="component" value="Unassembled WGS sequence"/>
</dbReference>
<proteinExistence type="predicted"/>
<feature type="chain" id="PRO_5039622088" description="Cytochrome c7-like domain-containing protein" evidence="2">
    <location>
        <begin position="34"/>
        <end position="199"/>
    </location>
</feature>
<organism evidence="3 4">
    <name type="scientific">Desulfomonile tiedjei</name>
    <dbReference type="NCBI Taxonomy" id="2358"/>
    <lineage>
        <taxon>Bacteria</taxon>
        <taxon>Pseudomonadati</taxon>
        <taxon>Thermodesulfobacteriota</taxon>
        <taxon>Desulfomonilia</taxon>
        <taxon>Desulfomonilales</taxon>
        <taxon>Desulfomonilaceae</taxon>
        <taxon>Desulfomonile</taxon>
    </lineage>
</organism>
<gene>
    <name evidence="3" type="ORF">HY912_00230</name>
</gene>
<dbReference type="AlphaFoldDB" id="A0A9D6UZB9"/>
<evidence type="ECO:0000256" key="1">
    <source>
        <dbReference type="SAM" id="MobiDB-lite"/>
    </source>
</evidence>
<evidence type="ECO:0000313" key="3">
    <source>
        <dbReference type="EMBL" id="MBI5247893.1"/>
    </source>
</evidence>
<dbReference type="SUPFAM" id="SSF48695">
    <property type="entry name" value="Multiheme cytochromes"/>
    <property type="match status" value="1"/>
</dbReference>
<name>A0A9D6UZB9_9BACT</name>
<evidence type="ECO:0008006" key="5">
    <source>
        <dbReference type="Google" id="ProtNLM"/>
    </source>
</evidence>
<feature type="region of interest" description="Disordered" evidence="1">
    <location>
        <begin position="178"/>
        <end position="199"/>
    </location>
</feature>
<dbReference type="InterPro" id="IPR036280">
    <property type="entry name" value="Multihaem_cyt_sf"/>
</dbReference>
<comment type="caution">
    <text evidence="3">The sequence shown here is derived from an EMBL/GenBank/DDBJ whole genome shotgun (WGS) entry which is preliminary data.</text>
</comment>
<evidence type="ECO:0000313" key="4">
    <source>
        <dbReference type="Proteomes" id="UP000807825"/>
    </source>
</evidence>
<protein>
    <recommendedName>
        <fullName evidence="5">Cytochrome c7-like domain-containing protein</fullName>
    </recommendedName>
</protein>
<feature type="signal peptide" evidence="2">
    <location>
        <begin position="1"/>
        <end position="33"/>
    </location>
</feature>